<dbReference type="InterPro" id="IPR001296">
    <property type="entry name" value="Glyco_trans_1"/>
</dbReference>
<accession>A0A4U3L3P5</accession>
<reference evidence="2 3" key="1">
    <citation type="submission" date="2019-05" db="EMBL/GenBank/DDBJ databases">
        <title>Panacibacter sp. strain 17mud1-8 Genome sequencing and assembly.</title>
        <authorList>
            <person name="Chhetri G."/>
        </authorList>
    </citation>
    <scope>NUCLEOTIDE SEQUENCE [LARGE SCALE GENOMIC DNA]</scope>
    <source>
        <strain evidence="2 3">17mud1-8</strain>
    </source>
</reference>
<feature type="domain" description="Glycosyl transferase family 1" evidence="1">
    <location>
        <begin position="211"/>
        <end position="369"/>
    </location>
</feature>
<dbReference type="GO" id="GO:0016757">
    <property type="term" value="F:glycosyltransferase activity"/>
    <property type="evidence" value="ECO:0007669"/>
    <property type="project" value="InterPro"/>
</dbReference>
<comment type="caution">
    <text evidence="2">The sequence shown here is derived from an EMBL/GenBank/DDBJ whole genome shotgun (WGS) entry which is preliminary data.</text>
</comment>
<protein>
    <submittedName>
        <fullName evidence="2">Glycosyltransferase family 4 protein</fullName>
    </submittedName>
</protein>
<dbReference type="Pfam" id="PF00534">
    <property type="entry name" value="Glycos_transf_1"/>
    <property type="match status" value="1"/>
</dbReference>
<gene>
    <name evidence="2" type="ORF">FC093_09525</name>
</gene>
<sequence length="392" mass="45727">MRYKSMKRKLALEYVLMMPFVIAGKLYGKIFKLKTQHKVFLFFPNGDIGGSPKVNIDITNCLKTYSPIIFFSKKPNNNLFKERFKQTGVPIIDLHRKIDNKLYHFVNFFYRGVIASWINAVENPVVLGGEVIFFYKIIPHLKKSAWCVEVCHLATWLEYSIGFIDKIDVRVFSTERLKKDVELQYKKNKLNSSYFKKLTFIENAIEIPAYKTIENNRLQVVFIGRGSPQKRVYLIAAIAEQLHLQQAPVLFSFVGDVERVIDVDKYPYCKFYGNVKDDALLRLIYEESDVLILTSAFEGLPVVIMEMMAYGKVIISTNVNGIPDYIFHEQNGFLISSKDEEEIVQEGVNYINRLVENPDLKRVLGARSREIAKQRFDYRNFCREYMEVLRFC</sequence>
<dbReference type="OrthoDB" id="9811239at2"/>
<dbReference type="PANTHER" id="PTHR12526">
    <property type="entry name" value="GLYCOSYLTRANSFERASE"/>
    <property type="match status" value="1"/>
</dbReference>
<dbReference type="AlphaFoldDB" id="A0A4U3L3P5"/>
<dbReference type="SUPFAM" id="SSF53756">
    <property type="entry name" value="UDP-Glycosyltransferase/glycogen phosphorylase"/>
    <property type="match status" value="1"/>
</dbReference>
<name>A0A4U3L3P5_9BACT</name>
<keyword evidence="2" id="KW-0808">Transferase</keyword>
<proteinExistence type="predicted"/>
<dbReference type="Proteomes" id="UP000305848">
    <property type="component" value="Unassembled WGS sequence"/>
</dbReference>
<organism evidence="2 3">
    <name type="scientific">Ilyomonas limi</name>
    <dbReference type="NCBI Taxonomy" id="2575867"/>
    <lineage>
        <taxon>Bacteria</taxon>
        <taxon>Pseudomonadati</taxon>
        <taxon>Bacteroidota</taxon>
        <taxon>Chitinophagia</taxon>
        <taxon>Chitinophagales</taxon>
        <taxon>Chitinophagaceae</taxon>
        <taxon>Ilyomonas</taxon>
    </lineage>
</organism>
<dbReference type="CDD" id="cd03801">
    <property type="entry name" value="GT4_PimA-like"/>
    <property type="match status" value="1"/>
</dbReference>
<dbReference type="Gene3D" id="3.40.50.2000">
    <property type="entry name" value="Glycogen Phosphorylase B"/>
    <property type="match status" value="1"/>
</dbReference>
<dbReference type="EMBL" id="SZQL01000006">
    <property type="protein sequence ID" value="TKK68924.1"/>
    <property type="molecule type" value="Genomic_DNA"/>
</dbReference>
<keyword evidence="3" id="KW-1185">Reference proteome</keyword>
<evidence type="ECO:0000259" key="1">
    <source>
        <dbReference type="Pfam" id="PF00534"/>
    </source>
</evidence>
<evidence type="ECO:0000313" key="3">
    <source>
        <dbReference type="Proteomes" id="UP000305848"/>
    </source>
</evidence>
<evidence type="ECO:0000313" key="2">
    <source>
        <dbReference type="EMBL" id="TKK68924.1"/>
    </source>
</evidence>